<organism evidence="1">
    <name type="scientific">marine metagenome</name>
    <dbReference type="NCBI Taxonomy" id="408172"/>
    <lineage>
        <taxon>unclassified sequences</taxon>
        <taxon>metagenomes</taxon>
        <taxon>ecological metagenomes</taxon>
    </lineage>
</organism>
<feature type="non-terminal residue" evidence="1">
    <location>
        <position position="1"/>
    </location>
</feature>
<protein>
    <submittedName>
        <fullName evidence="1">Uncharacterized protein</fullName>
    </submittedName>
</protein>
<gene>
    <name evidence="1" type="ORF">METZ01_LOCUS250470</name>
</gene>
<dbReference type="SUPFAM" id="SSF75011">
    <property type="entry name" value="3-carboxy-cis,cis-mucoante lactonizing enzyme"/>
    <property type="match status" value="1"/>
</dbReference>
<name>A0A382IDC8_9ZZZZ</name>
<dbReference type="AlphaFoldDB" id="A0A382IDC8"/>
<sequence length="377" mass="40767">LDVQMRGEYLYIADGSGGFRVFDVAQIYQKGFSEKIVTAPVSPIGQNTNIKTRFATAIASPTTLAVDPARVRLPENQEQPIHPMYAYIYITDREEGLVLSTAATLLDGNPENNFLERATTFNPDGILDGAVNLEIAGHYAYILCDRGLVIVNIDDPLNPQIAAEVTGISDPRAVAIQFRYAFVTDADGMKVVDITTPERPRLVESATTSIADAQGLYVARTYAYVAAGSEGLVIVDVERPERPRVDQTFNAGGAINDSRDVKVAMTNASVFAYIADGVNGLQVVQLVSANDTPGAFGFSPRPAPQLIATHHTGGPALAISKGLDRDRAVDETGHQVAVFGRRGGRPFNAEEMRRLYVRDGEVWTVSDEPQGRATDPQ</sequence>
<accession>A0A382IDC8</accession>
<dbReference type="EMBL" id="UINC01066673">
    <property type="protein sequence ID" value="SVB97616.1"/>
    <property type="molecule type" value="Genomic_DNA"/>
</dbReference>
<dbReference type="Pfam" id="PF08309">
    <property type="entry name" value="LVIVD"/>
    <property type="match status" value="5"/>
</dbReference>
<proteinExistence type="predicted"/>
<dbReference type="InterPro" id="IPR013211">
    <property type="entry name" value="LVIVD"/>
</dbReference>
<reference evidence="1" key="1">
    <citation type="submission" date="2018-05" db="EMBL/GenBank/DDBJ databases">
        <authorList>
            <person name="Lanie J.A."/>
            <person name="Ng W.-L."/>
            <person name="Kazmierczak K.M."/>
            <person name="Andrzejewski T.M."/>
            <person name="Davidsen T.M."/>
            <person name="Wayne K.J."/>
            <person name="Tettelin H."/>
            <person name="Glass J.I."/>
            <person name="Rusch D."/>
            <person name="Podicherti R."/>
            <person name="Tsui H.-C.T."/>
            <person name="Winkler M.E."/>
        </authorList>
    </citation>
    <scope>NUCLEOTIDE SEQUENCE</scope>
</reference>
<evidence type="ECO:0000313" key="1">
    <source>
        <dbReference type="EMBL" id="SVB97616.1"/>
    </source>
</evidence>